<protein>
    <recommendedName>
        <fullName evidence="1">Gcp-like domain-containing protein</fullName>
    </recommendedName>
</protein>
<accession>A0A2N1UNA6</accession>
<feature type="domain" description="Gcp-like" evidence="1">
    <location>
        <begin position="43"/>
        <end position="101"/>
    </location>
</feature>
<dbReference type="InterPro" id="IPR043129">
    <property type="entry name" value="ATPase_NBD"/>
</dbReference>
<evidence type="ECO:0000313" key="3">
    <source>
        <dbReference type="Proteomes" id="UP000233414"/>
    </source>
</evidence>
<gene>
    <name evidence="2" type="ORF">CVV26_02135</name>
</gene>
<proteinExistence type="predicted"/>
<comment type="caution">
    <text evidence="2">The sequence shown here is derived from an EMBL/GenBank/DDBJ whole genome shotgun (WGS) entry which is preliminary data.</text>
</comment>
<organism evidence="2 3">
    <name type="scientific">Candidatus Kuenenbacteria bacterium HGW-Kuenenbacteria-1</name>
    <dbReference type="NCBI Taxonomy" id="2013812"/>
    <lineage>
        <taxon>Bacteria</taxon>
        <taxon>Candidatus Kueneniibacteriota</taxon>
    </lineage>
</organism>
<dbReference type="SUPFAM" id="SSF53067">
    <property type="entry name" value="Actin-like ATPase domain"/>
    <property type="match status" value="1"/>
</dbReference>
<reference evidence="2 3" key="1">
    <citation type="journal article" date="2017" name="ISME J.">
        <title>Potential for microbial H2 and metal transformations associated with novel bacteria and archaea in deep terrestrial subsurface sediments.</title>
        <authorList>
            <person name="Hernsdorf A.W."/>
            <person name="Amano Y."/>
            <person name="Miyakawa K."/>
            <person name="Ise K."/>
            <person name="Suzuki Y."/>
            <person name="Anantharaman K."/>
            <person name="Probst A."/>
            <person name="Burstein D."/>
            <person name="Thomas B.C."/>
            <person name="Banfield J.F."/>
        </authorList>
    </citation>
    <scope>NUCLEOTIDE SEQUENCE [LARGE SCALE GENOMIC DNA]</scope>
    <source>
        <strain evidence="2">HGW-Kuenenbacteria-1</strain>
    </source>
</reference>
<sequence length="144" mass="16657">MFLIINTAEKNKTTLIIFIHKLVNKNPEFFLISKNSFKRNYHQTEKLLPFIDKLFKKNKRKIQDLKGIAIIIGPGPFTALRIGIIIANTMAYVLKIPIAEIKLNEFKNTKELIELSYKKFKKAKLGKIAIPFYGKEPNITSKHL</sequence>
<dbReference type="Gene3D" id="3.30.420.40">
    <property type="match status" value="1"/>
</dbReference>
<evidence type="ECO:0000313" key="2">
    <source>
        <dbReference type="EMBL" id="PKL72297.1"/>
    </source>
</evidence>
<evidence type="ECO:0000259" key="1">
    <source>
        <dbReference type="Pfam" id="PF00814"/>
    </source>
</evidence>
<dbReference type="InterPro" id="IPR000905">
    <property type="entry name" value="Gcp-like_dom"/>
</dbReference>
<dbReference type="Proteomes" id="UP000233414">
    <property type="component" value="Unassembled WGS sequence"/>
</dbReference>
<dbReference type="EMBL" id="PGYQ01000008">
    <property type="protein sequence ID" value="PKL72297.1"/>
    <property type="molecule type" value="Genomic_DNA"/>
</dbReference>
<name>A0A2N1UNA6_9BACT</name>
<dbReference type="AlphaFoldDB" id="A0A2N1UNA6"/>
<dbReference type="Pfam" id="PF00814">
    <property type="entry name" value="TsaD"/>
    <property type="match status" value="1"/>
</dbReference>